<sequence length="71" mass="8464">MGNKNSKTNINNDETKSQSKISLVLCQSCEETQLRLEFQNDYWNIRNHKYALTDWKNNKTCRDINCSRHKN</sequence>
<dbReference type="AlphaFoldDB" id="A0A6C0B3A3"/>
<accession>A0A6C0B3A3</accession>
<name>A0A6C0B3A3_9ZZZZ</name>
<organism evidence="1">
    <name type="scientific">viral metagenome</name>
    <dbReference type="NCBI Taxonomy" id="1070528"/>
    <lineage>
        <taxon>unclassified sequences</taxon>
        <taxon>metagenomes</taxon>
        <taxon>organismal metagenomes</taxon>
    </lineage>
</organism>
<protein>
    <submittedName>
        <fullName evidence="1">Uncharacterized protein</fullName>
    </submittedName>
</protein>
<evidence type="ECO:0000313" key="1">
    <source>
        <dbReference type="EMBL" id="QHS86697.1"/>
    </source>
</evidence>
<reference evidence="1" key="1">
    <citation type="journal article" date="2020" name="Nature">
        <title>Giant virus diversity and host interactions through global metagenomics.</title>
        <authorList>
            <person name="Schulz F."/>
            <person name="Roux S."/>
            <person name="Paez-Espino D."/>
            <person name="Jungbluth S."/>
            <person name="Walsh D.A."/>
            <person name="Denef V.J."/>
            <person name="McMahon K.D."/>
            <person name="Konstantinidis K.T."/>
            <person name="Eloe-Fadrosh E.A."/>
            <person name="Kyrpides N.C."/>
            <person name="Woyke T."/>
        </authorList>
    </citation>
    <scope>NUCLEOTIDE SEQUENCE</scope>
    <source>
        <strain evidence="1">GVMAG-M-3300009422-16</strain>
    </source>
</reference>
<proteinExistence type="predicted"/>
<dbReference type="EMBL" id="MN739060">
    <property type="protein sequence ID" value="QHS86697.1"/>
    <property type="molecule type" value="Genomic_DNA"/>
</dbReference>